<dbReference type="PROSITE" id="PS50089">
    <property type="entry name" value="ZF_RING_2"/>
    <property type="match status" value="1"/>
</dbReference>
<feature type="coiled-coil region" evidence="5">
    <location>
        <begin position="171"/>
        <end position="212"/>
    </location>
</feature>
<dbReference type="Proteomes" id="UP000228380">
    <property type="component" value="Unplaced"/>
</dbReference>
<evidence type="ECO:0000256" key="1">
    <source>
        <dbReference type="ARBA" id="ARBA00022723"/>
    </source>
</evidence>
<dbReference type="PIRSF" id="PIRSF036836">
    <property type="entry name" value="RNase_bind_SBP1"/>
    <property type="match status" value="1"/>
</dbReference>
<dbReference type="InterPro" id="IPR013083">
    <property type="entry name" value="Znf_RING/FYVE/PHD"/>
</dbReference>
<dbReference type="OrthoDB" id="1711136at2759"/>
<dbReference type="PANTHER" id="PTHR42647">
    <property type="entry name" value="SBP (S-RIBONUCLEASE BINDING PROTEIN) FAMILY PROTEIN"/>
    <property type="match status" value="1"/>
</dbReference>
<feature type="domain" description="RING-type" evidence="6">
    <location>
        <begin position="276"/>
        <end position="311"/>
    </location>
</feature>
<accession>A0A8B8ZU74</accession>
<evidence type="ECO:0000313" key="7">
    <source>
        <dbReference type="Proteomes" id="UP000228380"/>
    </source>
</evidence>
<dbReference type="GO" id="GO:0008270">
    <property type="term" value="F:zinc ion binding"/>
    <property type="evidence" value="ECO:0007669"/>
    <property type="project" value="UniProtKB-KW"/>
</dbReference>
<dbReference type="Gene3D" id="3.30.40.10">
    <property type="entry name" value="Zinc/RING finger domain, C3HC4 (zinc finger)"/>
    <property type="match status" value="1"/>
</dbReference>
<evidence type="ECO:0000313" key="8">
    <source>
        <dbReference type="RefSeq" id="XP_038974934.1"/>
    </source>
</evidence>
<evidence type="ECO:0000256" key="3">
    <source>
        <dbReference type="ARBA" id="ARBA00022833"/>
    </source>
</evidence>
<dbReference type="PANTHER" id="PTHR42647:SF10">
    <property type="entry name" value="F2G19.2"/>
    <property type="match status" value="1"/>
</dbReference>
<sequence length="322" mass="35919">MAALPHHRLAQQQRQQLFFRNYVGPDGQIALFNRSDESRPSLFDVMGAAPGDGGSKGWEPRAKRPKEQDFLPMASSHMMAVDFLGTLPVSTGLGLSMDDGGAVATAAASSSSGDSPLFVHRLPAIDDEIGHELLRQEAEIDRFVGVQGEQMRQAILQKFQLKQLQTLMAIKDKILHKIQEKEAEVEEINKKNVELEEQMKQLCGEVETWQQRAKYNDNMIVSLKFHLQQVLAQGRDSREGCGDSEVDDAASFCKGGDANFQLLGKEKKGMKVMLTCKFCQVNEVCMLLLPCRHLCLCKECDSKLGFCPLCQSSKFIGMEIYM</sequence>
<evidence type="ECO:0000256" key="5">
    <source>
        <dbReference type="SAM" id="Coils"/>
    </source>
</evidence>
<organism evidence="7 8">
    <name type="scientific">Phoenix dactylifera</name>
    <name type="common">Date palm</name>
    <dbReference type="NCBI Taxonomy" id="42345"/>
    <lineage>
        <taxon>Eukaryota</taxon>
        <taxon>Viridiplantae</taxon>
        <taxon>Streptophyta</taxon>
        <taxon>Embryophyta</taxon>
        <taxon>Tracheophyta</taxon>
        <taxon>Spermatophyta</taxon>
        <taxon>Magnoliopsida</taxon>
        <taxon>Liliopsida</taxon>
        <taxon>Arecaceae</taxon>
        <taxon>Coryphoideae</taxon>
        <taxon>Phoeniceae</taxon>
        <taxon>Phoenix</taxon>
    </lineage>
</organism>
<keyword evidence="2 4" id="KW-0863">Zinc-finger</keyword>
<dbReference type="RefSeq" id="XP_038974934.1">
    <property type="nucleotide sequence ID" value="XM_039119006.1"/>
</dbReference>
<evidence type="ECO:0000259" key="6">
    <source>
        <dbReference type="PROSITE" id="PS50089"/>
    </source>
</evidence>
<name>A0A8B8ZU74_PHODC</name>
<gene>
    <name evidence="8" type="primary">LOC103698873</name>
</gene>
<reference evidence="8" key="1">
    <citation type="submission" date="2025-08" db="UniProtKB">
        <authorList>
            <consortium name="RefSeq"/>
        </authorList>
    </citation>
    <scope>IDENTIFICATION</scope>
    <source>
        <tissue evidence="8">Young leaves</tissue>
    </source>
</reference>
<dbReference type="FunFam" id="3.30.40.10:FF:000239">
    <property type="entry name" value="probable BOI-related E3 ubiquitin-protein ligase 2"/>
    <property type="match status" value="1"/>
</dbReference>
<evidence type="ECO:0000256" key="4">
    <source>
        <dbReference type="PROSITE-ProRule" id="PRU00175"/>
    </source>
</evidence>
<evidence type="ECO:0000256" key="2">
    <source>
        <dbReference type="ARBA" id="ARBA00022771"/>
    </source>
</evidence>
<dbReference type="InterPro" id="IPR001841">
    <property type="entry name" value="Znf_RING"/>
</dbReference>
<proteinExistence type="predicted"/>
<dbReference type="AlphaFoldDB" id="A0A8B8ZU74"/>
<dbReference type="CDD" id="cd16649">
    <property type="entry name" value="mRING-HC-C3HC5_CGRF1-like"/>
    <property type="match status" value="1"/>
</dbReference>
<dbReference type="Pfam" id="PF13920">
    <property type="entry name" value="zf-C3HC4_3"/>
    <property type="match status" value="1"/>
</dbReference>
<protein>
    <submittedName>
        <fullName evidence="8">Probable BOI-related E3 ubiquitin-protein ligase 3 isoform X1</fullName>
    </submittedName>
</protein>
<dbReference type="GeneID" id="103698873"/>
<keyword evidence="7" id="KW-1185">Reference proteome</keyword>
<keyword evidence="1" id="KW-0479">Metal-binding</keyword>
<keyword evidence="5" id="KW-0175">Coiled coil</keyword>
<dbReference type="GO" id="GO:0004842">
    <property type="term" value="F:ubiquitin-protein transferase activity"/>
    <property type="evidence" value="ECO:0007669"/>
    <property type="project" value="TreeGrafter"/>
</dbReference>
<keyword evidence="3" id="KW-0862">Zinc</keyword>